<keyword evidence="2 3" id="KW-0732">Signal</keyword>
<sequence>MKKLILIPAILSATIAFGLSESERDFANLTEKEKKDLAIAQKWIYEKTTTIPGANGEVVFLFGKSMPSIITAPLRLTNIALEPGEEIKDVQIGDSIRWIVSLSMSGKDPITSHIIIKPTEKNLQTTLNIMTDKRVYKLNLVSEDKKFMPGVAFIYPGEISASLQNYKQKLKEKSQSKNFQKIDETVPSNIDSLDFGYTIEGKSDLKPLRVYNDGIKTYIQMPKNMKFYEAPALMILDKNDNKEIVNYRLKIDTFIVDRLFNKALLISGVDDKGILIKKMSSKINQEIVNNVLYDLSLKNEEKKENK</sequence>
<evidence type="ECO:0000313" key="5">
    <source>
        <dbReference type="Proteomes" id="UP000514628"/>
    </source>
</evidence>
<feature type="chain" id="PRO_5036985005" evidence="3">
    <location>
        <begin position="19"/>
        <end position="306"/>
    </location>
</feature>
<organism evidence="4 5">
    <name type="scientific">Campylobacter fetus</name>
    <dbReference type="NCBI Taxonomy" id="196"/>
    <lineage>
        <taxon>Bacteria</taxon>
        <taxon>Pseudomonadati</taxon>
        <taxon>Campylobacterota</taxon>
        <taxon>Epsilonproteobacteria</taxon>
        <taxon>Campylobacterales</taxon>
        <taxon>Campylobacteraceae</taxon>
        <taxon>Campylobacter</taxon>
    </lineage>
</organism>
<reference evidence="5" key="1">
    <citation type="submission" date="2020-07" db="EMBL/GenBank/DDBJ databases">
        <title>A comparison of fourteen fully characterised mammalian-associated Campylobacter fetus isolates suggests a mechanism by which bovine-adapted biotypes have evolved high genomic plasticity.</title>
        <authorList>
            <person name="Nadin-Davis S.A."/>
            <person name="Chmara J.T."/>
            <person name="Carillo C."/>
            <person name="Amoako K."/>
            <person name="Goji N."/>
            <person name="Duceppe M.-O."/>
            <person name="Devenish J."/>
        </authorList>
    </citation>
    <scope>NUCLEOTIDE SEQUENCE [LARGE SCALE GENOMIC DNA]</scope>
    <source>
        <strain evidence="5">CFViADRI1362</strain>
        <plasmid evidence="5">pcfviadri1362_p1</plasmid>
    </source>
</reference>
<feature type="signal peptide" evidence="3">
    <location>
        <begin position="1"/>
        <end position="18"/>
    </location>
</feature>
<dbReference type="RefSeq" id="WP_024305473.1">
    <property type="nucleotide sequence ID" value="NZ_CP059433.1"/>
</dbReference>
<gene>
    <name evidence="4" type="primary">trbG</name>
    <name evidence="4" type="ORF">GZ989_011015</name>
</gene>
<evidence type="ECO:0000256" key="2">
    <source>
        <dbReference type="ARBA" id="ARBA00022729"/>
    </source>
</evidence>
<dbReference type="CDD" id="cd06911">
    <property type="entry name" value="VirB9_CagX_TrbG"/>
    <property type="match status" value="1"/>
</dbReference>
<dbReference type="Gene3D" id="2.60.40.2500">
    <property type="match status" value="1"/>
</dbReference>
<name>A0A974MUJ9_CAMFE</name>
<dbReference type="InterPro" id="IPR010258">
    <property type="entry name" value="Conjugal_tfr_TrbG/VirB9/CagX"/>
</dbReference>
<evidence type="ECO:0000256" key="3">
    <source>
        <dbReference type="SAM" id="SignalP"/>
    </source>
</evidence>
<accession>A0A974MUJ9</accession>
<dbReference type="Pfam" id="PF03524">
    <property type="entry name" value="CagX"/>
    <property type="match status" value="1"/>
</dbReference>
<dbReference type="InterPro" id="IPR038161">
    <property type="entry name" value="VirB9/CagX/TrbG_C_sf"/>
</dbReference>
<dbReference type="EMBL" id="CP059433">
    <property type="protein sequence ID" value="QMS59848.1"/>
    <property type="molecule type" value="Genomic_DNA"/>
</dbReference>
<evidence type="ECO:0000256" key="1">
    <source>
        <dbReference type="ARBA" id="ARBA00006135"/>
    </source>
</evidence>
<protein>
    <submittedName>
        <fullName evidence="4">P-type conjugative transfer protein TrbG</fullName>
    </submittedName>
</protein>
<dbReference type="InterPro" id="IPR033645">
    <property type="entry name" value="VirB9/CagX/TrbG_C"/>
</dbReference>
<comment type="similarity">
    <text evidence="1">Belongs to the TrbG/VirB9 family.</text>
</comment>
<dbReference type="NCBIfam" id="TIGR02775">
    <property type="entry name" value="TrbG_Ti"/>
    <property type="match status" value="1"/>
</dbReference>
<evidence type="ECO:0000313" key="4">
    <source>
        <dbReference type="EMBL" id="QMS59848.1"/>
    </source>
</evidence>
<dbReference type="AlphaFoldDB" id="A0A974MUJ9"/>
<keyword evidence="4" id="KW-0614">Plasmid</keyword>
<dbReference type="Proteomes" id="UP000514628">
    <property type="component" value="Plasmid pCFViADRI1362_P1"/>
</dbReference>
<proteinExistence type="inferred from homology"/>
<dbReference type="InterPro" id="IPR014142">
    <property type="entry name" value="TrbG_Ti"/>
</dbReference>
<geneLocation type="plasmid" evidence="5">
    <name>pcfviadri1362_p1</name>
</geneLocation>